<evidence type="ECO:0000313" key="1">
    <source>
        <dbReference type="EMBL" id="MBG0739394.1"/>
    </source>
</evidence>
<organism evidence="1 2">
    <name type="scientific">Arthrobacter terrae</name>
    <dbReference type="NCBI Taxonomy" id="2935737"/>
    <lineage>
        <taxon>Bacteria</taxon>
        <taxon>Bacillati</taxon>
        <taxon>Actinomycetota</taxon>
        <taxon>Actinomycetes</taxon>
        <taxon>Micrococcales</taxon>
        <taxon>Micrococcaceae</taxon>
        <taxon>Arthrobacter</taxon>
    </lineage>
</organism>
<dbReference type="AlphaFoldDB" id="A0A931G7K3"/>
<name>A0A931G7K3_9MICC</name>
<dbReference type="RefSeq" id="WP_196396351.1">
    <property type="nucleotide sequence ID" value="NZ_JADNYM010000009.1"/>
</dbReference>
<keyword evidence="2" id="KW-1185">Reference proteome</keyword>
<proteinExistence type="predicted"/>
<gene>
    <name evidence="1" type="ORF">IV500_08325</name>
</gene>
<sequence>MSVPAKAFTQWLHSVAPGTSTAAVSRLSGIKRSTLAQQLVRGKVAVVTVVSISRAFDIDAVAALSGFDKYYDLASGLLPPTEAELVSQISDVDLLREIVARNAIVDPPEPAGKHILTPMPHKTSVRSWIDAIDVPGLRHTISRDLQMAPQNLSAQLSANRLAPEVAVQVARIAGVGLTGGLVVTGVLTPKEGGWPEDARGKALRALGDTDLVTLAAARLDALGKALRRTDQDNEQTNALWENLG</sequence>
<evidence type="ECO:0000313" key="2">
    <source>
        <dbReference type="Proteomes" id="UP000655366"/>
    </source>
</evidence>
<reference evidence="1 2" key="1">
    <citation type="submission" date="2020-11" db="EMBL/GenBank/DDBJ databases">
        <title>Arthrobacter antarcticus sp. nov., isolated from Antarctic Soil.</title>
        <authorList>
            <person name="Li J."/>
        </authorList>
    </citation>
    <scope>NUCLEOTIDE SEQUENCE [LARGE SCALE GENOMIC DNA]</scope>
    <source>
        <strain evidence="1 2">Z1-20</strain>
    </source>
</reference>
<accession>A0A931G7K3</accession>
<dbReference type="Proteomes" id="UP000655366">
    <property type="component" value="Unassembled WGS sequence"/>
</dbReference>
<protein>
    <submittedName>
        <fullName evidence="1">Uncharacterized protein</fullName>
    </submittedName>
</protein>
<comment type="caution">
    <text evidence="1">The sequence shown here is derived from an EMBL/GenBank/DDBJ whole genome shotgun (WGS) entry which is preliminary data.</text>
</comment>
<dbReference type="EMBL" id="JADNYM010000009">
    <property type="protein sequence ID" value="MBG0739394.1"/>
    <property type="molecule type" value="Genomic_DNA"/>
</dbReference>